<feature type="domain" description="Thioredoxin-like fold" evidence="2">
    <location>
        <begin position="326"/>
        <end position="424"/>
    </location>
</feature>
<dbReference type="Proteomes" id="UP000001950">
    <property type="component" value="Chromosome 4"/>
</dbReference>
<dbReference type="Gene3D" id="3.40.30.10">
    <property type="entry name" value="Glutaredoxin"/>
    <property type="match status" value="2"/>
</dbReference>
<feature type="signal peptide" evidence="1">
    <location>
        <begin position="1"/>
        <end position="23"/>
    </location>
</feature>
<dbReference type="AlphaFoldDB" id="Q4U9T8"/>
<dbReference type="RefSeq" id="XP_953040.1">
    <property type="nucleotide sequence ID" value="XM_947947.1"/>
</dbReference>
<keyword evidence="1" id="KW-0732">Signal</keyword>
<protein>
    <recommendedName>
        <fullName evidence="2">Thioredoxin-like fold domain-containing protein</fullName>
    </recommendedName>
</protein>
<dbReference type="GO" id="GO:0004791">
    <property type="term" value="F:thioredoxin-disulfide reductase (NADPH) activity"/>
    <property type="evidence" value="ECO:0007669"/>
    <property type="project" value="TreeGrafter"/>
</dbReference>
<evidence type="ECO:0000313" key="4">
    <source>
        <dbReference type="Proteomes" id="UP000001950"/>
    </source>
</evidence>
<name>Q4U9T8_THEAN</name>
<dbReference type="InterPro" id="IPR012336">
    <property type="entry name" value="Thioredoxin-like_fold"/>
</dbReference>
<evidence type="ECO:0000256" key="1">
    <source>
        <dbReference type="SAM" id="SignalP"/>
    </source>
</evidence>
<dbReference type="eggNOG" id="KOG2501">
    <property type="taxonomic scope" value="Eukaryota"/>
</dbReference>
<dbReference type="EMBL" id="CR940353">
    <property type="protein sequence ID" value="CAI76415.1"/>
    <property type="molecule type" value="Genomic_DNA"/>
</dbReference>
<dbReference type="GO" id="GO:0030178">
    <property type="term" value="P:negative regulation of Wnt signaling pathway"/>
    <property type="evidence" value="ECO:0007669"/>
    <property type="project" value="TreeGrafter"/>
</dbReference>
<dbReference type="PANTHER" id="PTHR46472">
    <property type="entry name" value="NUCLEOREDOXIN"/>
    <property type="match status" value="1"/>
</dbReference>
<evidence type="ECO:0000259" key="2">
    <source>
        <dbReference type="Pfam" id="PF13905"/>
    </source>
</evidence>
<gene>
    <name evidence="3" type="ORF">TA08105</name>
</gene>
<dbReference type="GeneID" id="3862995"/>
<feature type="domain" description="Thioredoxin-like fold" evidence="2">
    <location>
        <begin position="182"/>
        <end position="280"/>
    </location>
</feature>
<dbReference type="OrthoDB" id="409136at2759"/>
<reference evidence="3 4" key="1">
    <citation type="journal article" date="2005" name="Science">
        <title>Genome of the host-cell transforming parasite Theileria annulata compared with T. parva.</title>
        <authorList>
            <person name="Pain A."/>
            <person name="Renauld H."/>
            <person name="Berriman M."/>
            <person name="Murphy L."/>
            <person name="Yeats C.A."/>
            <person name="Weir W."/>
            <person name="Kerhornou A."/>
            <person name="Aslett M."/>
            <person name="Bishop R."/>
            <person name="Bouchier C."/>
            <person name="Cochet M."/>
            <person name="Coulson R.M.R."/>
            <person name="Cronin A."/>
            <person name="de Villiers E.P."/>
            <person name="Fraser A."/>
            <person name="Fosker N."/>
            <person name="Gardner M."/>
            <person name="Goble A."/>
            <person name="Griffiths-Jones S."/>
            <person name="Harris D.E."/>
            <person name="Katzer F."/>
            <person name="Larke N."/>
            <person name="Lord A."/>
            <person name="Maser P."/>
            <person name="McKellar S."/>
            <person name="Mooney P."/>
            <person name="Morton F."/>
            <person name="Nene V."/>
            <person name="O'Neil S."/>
            <person name="Price C."/>
            <person name="Quail M.A."/>
            <person name="Rabbinowitsch E."/>
            <person name="Rawlings N.D."/>
            <person name="Rutter S."/>
            <person name="Saunders D."/>
            <person name="Seeger K."/>
            <person name="Shah T."/>
            <person name="Squares R."/>
            <person name="Squares S."/>
            <person name="Tivey A."/>
            <person name="Walker A.R."/>
            <person name="Woodward J."/>
            <person name="Dobbelaere D.A.E."/>
            <person name="Langsley G."/>
            <person name="Rajandream M.A."/>
            <person name="McKeever D."/>
            <person name="Shiels B."/>
            <person name="Tait A."/>
            <person name="Barrell B.G."/>
            <person name="Hall N."/>
        </authorList>
    </citation>
    <scope>NUCLEOTIDE SEQUENCE [LARGE SCALE GENOMIC DNA]</scope>
    <source>
        <strain evidence="4">Ankara</strain>
    </source>
</reference>
<accession>Q4U9T8</accession>
<dbReference type="KEGG" id="tan:TA08105"/>
<dbReference type="GO" id="GO:0005634">
    <property type="term" value="C:nucleus"/>
    <property type="evidence" value="ECO:0007669"/>
    <property type="project" value="TreeGrafter"/>
</dbReference>
<dbReference type="PANTHER" id="PTHR46472:SF1">
    <property type="entry name" value="NUCLEOREDOXIN"/>
    <property type="match status" value="1"/>
</dbReference>
<keyword evidence="4" id="KW-1185">Reference proteome</keyword>
<dbReference type="SUPFAM" id="SSF52833">
    <property type="entry name" value="Thioredoxin-like"/>
    <property type="match status" value="1"/>
</dbReference>
<dbReference type="InParanoid" id="Q4U9T8"/>
<sequence>MELKSLVLFLTLFLLNLNQYCNGKLLKHHSRIVNISRVPALPNPSFVSLNRSKKAEPNTPPQLTEYRLNKNVVLSKLLDKRNQKLALVASGTVVFAVTCYKFVSKILNYYLYERYAVKNSPGIVNTIGHVLLKNTPYVPSKTFMDKAFKPVLMVLENTPFLRGLVRPGMERVSTSSVIQNDTIVLVYIYDELIHQQSKKYGFDYMSVVMSKYESLKKSGKKVELVLVNLSNKWDMSYDTFKGLPCYSVPFGNKNLKHKIANMLGPNSIPTLFLLDSQGNVISDNCLYLLYKWSNNFPWPNVKFMDYLPDKLYNSANEPVPKSSLYGKIVGVYLDSGNPEVSQKLRSKLKELYEFMNKATDGNFELVTLKYCTKRNEFDDFLKGNHPSWLNLGFDEVTTSVLLVNTFGMNEFVSNVVLLDQQGDVYTKFGMFALDKNLHQSLLNGLLKGAVRVKDGELAHCHLMNRPIIVVLADKKDPKGLEDLTTELNKAFLAHKRKRRGQEFEFLVLNEKKPCEQTRKFLRLDDKTLMIAVSPFNKLLKFKGGELNETSVLKFIDDYYNSF</sequence>
<organism evidence="3 4">
    <name type="scientific">Theileria annulata</name>
    <dbReference type="NCBI Taxonomy" id="5874"/>
    <lineage>
        <taxon>Eukaryota</taxon>
        <taxon>Sar</taxon>
        <taxon>Alveolata</taxon>
        <taxon>Apicomplexa</taxon>
        <taxon>Aconoidasida</taxon>
        <taxon>Piroplasmida</taxon>
        <taxon>Theileriidae</taxon>
        <taxon>Theileria</taxon>
    </lineage>
</organism>
<dbReference type="GO" id="GO:0031397">
    <property type="term" value="P:negative regulation of protein ubiquitination"/>
    <property type="evidence" value="ECO:0007669"/>
    <property type="project" value="TreeGrafter"/>
</dbReference>
<proteinExistence type="predicted"/>
<feature type="chain" id="PRO_5004245119" description="Thioredoxin-like fold domain-containing protein" evidence="1">
    <location>
        <begin position="24"/>
        <end position="562"/>
    </location>
</feature>
<evidence type="ECO:0000313" key="3">
    <source>
        <dbReference type="EMBL" id="CAI76415.1"/>
    </source>
</evidence>
<dbReference type="STRING" id="5874.Q4U9T8"/>
<dbReference type="OMA" id="LATYMIY"/>
<dbReference type="Pfam" id="PF13905">
    <property type="entry name" value="Thioredoxin_8"/>
    <property type="match status" value="2"/>
</dbReference>
<dbReference type="VEuPathDB" id="PiroplasmaDB:TA08105"/>
<dbReference type="InterPro" id="IPR036249">
    <property type="entry name" value="Thioredoxin-like_sf"/>
</dbReference>